<dbReference type="EMBL" id="MPOG01000007">
    <property type="protein sequence ID" value="OOH96856.1"/>
    <property type="molecule type" value="Genomic_DNA"/>
</dbReference>
<dbReference type="GeneID" id="48545378"/>
<dbReference type="AlphaFoldDB" id="A0A1V3U3N3"/>
<organism evidence="1 2">
    <name type="scientific">Elizabethkingia meningoseptica</name>
    <name type="common">Chryseobacterium meningosepticum</name>
    <dbReference type="NCBI Taxonomy" id="238"/>
    <lineage>
        <taxon>Bacteria</taxon>
        <taxon>Pseudomonadati</taxon>
        <taxon>Bacteroidota</taxon>
        <taxon>Flavobacteriia</taxon>
        <taxon>Flavobacteriales</taxon>
        <taxon>Weeksellaceae</taxon>
        <taxon>Elizabethkingia</taxon>
    </lineage>
</organism>
<dbReference type="eggNOG" id="ENOG5033A7G">
    <property type="taxonomic scope" value="Bacteria"/>
</dbReference>
<evidence type="ECO:0000313" key="1">
    <source>
        <dbReference type="EMBL" id="OOH96856.1"/>
    </source>
</evidence>
<dbReference type="KEGG" id="emg:BBD33_13635"/>
<dbReference type="Proteomes" id="UP000188947">
    <property type="component" value="Unassembled WGS sequence"/>
</dbReference>
<proteinExistence type="predicted"/>
<evidence type="ECO:0000313" key="2">
    <source>
        <dbReference type="Proteomes" id="UP000188947"/>
    </source>
</evidence>
<name>A0A1V3U3N3_ELIME</name>
<dbReference type="STRING" id="238.BBD35_15890"/>
<dbReference type="OrthoDB" id="980645at2"/>
<accession>A0A1V3U3N3</accession>
<gene>
    <name evidence="1" type="ORF">BMF97_06220</name>
</gene>
<protein>
    <submittedName>
        <fullName evidence="1">Uncharacterized protein</fullName>
    </submittedName>
</protein>
<keyword evidence="2" id="KW-1185">Reference proteome</keyword>
<reference evidence="1 2" key="1">
    <citation type="submission" date="2016-11" db="EMBL/GenBank/DDBJ databases">
        <title>Genome sequence and comparative genomic analysis of clinical strain Elizabethkingia meningoseptica 61421 PRCM.</title>
        <authorList>
            <person name="Wang M."/>
            <person name="Hu S."/>
            <person name="Cao L."/>
            <person name="Jiang T."/>
            <person name="Zhou Y."/>
            <person name="Ming D."/>
        </authorList>
    </citation>
    <scope>NUCLEOTIDE SEQUENCE [LARGE SCALE GENOMIC DNA]</scope>
    <source>
        <strain evidence="1 2">61421 PRCM</strain>
    </source>
</reference>
<comment type="caution">
    <text evidence="1">The sequence shown here is derived from an EMBL/GenBank/DDBJ whole genome shotgun (WGS) entry which is preliminary data.</text>
</comment>
<sequence length="128" mass="14587">MKSVVSIFIILTIALRPVLPLLDYVVNYDYIVNKLCENRNKPFENCFGKCYLTKELVKASENVPKQENSKIGNSGFIDSFIINETFSFKALLSVAGIKTKLNSFYASFYNFALHPRIFHPPLISLSQK</sequence>
<dbReference type="RefSeq" id="WP_016199684.1">
    <property type="nucleotide sequence ID" value="NZ_CP014338.1"/>
</dbReference>